<gene>
    <name evidence="2" type="ORF">J2S36_000169</name>
</gene>
<protein>
    <submittedName>
        <fullName evidence="2">Transcriptional regulator with XRE-family HTH domain</fullName>
    </submittedName>
</protein>
<name>A0ABU1T199_9ACTO</name>
<dbReference type="CDD" id="cd00093">
    <property type="entry name" value="HTH_XRE"/>
    <property type="match status" value="1"/>
</dbReference>
<dbReference type="SMART" id="SM00530">
    <property type="entry name" value="HTH_XRE"/>
    <property type="match status" value="1"/>
</dbReference>
<proteinExistence type="predicted"/>
<dbReference type="InterPro" id="IPR001387">
    <property type="entry name" value="Cro/C1-type_HTH"/>
</dbReference>
<reference evidence="2 3" key="1">
    <citation type="submission" date="2023-07" db="EMBL/GenBank/DDBJ databases">
        <title>Sequencing the genomes of 1000 actinobacteria strains.</title>
        <authorList>
            <person name="Klenk H.-P."/>
        </authorList>
    </citation>
    <scope>NUCLEOTIDE SEQUENCE [LARGE SCALE GENOMIC DNA]</scope>
    <source>
        <strain evidence="2 3">DSM 15539</strain>
    </source>
</reference>
<feature type="domain" description="HTH cro/C1-type" evidence="1">
    <location>
        <begin position="19"/>
        <end position="81"/>
    </location>
</feature>
<dbReference type="SUPFAM" id="SSF47413">
    <property type="entry name" value="lambda repressor-like DNA-binding domains"/>
    <property type="match status" value="1"/>
</dbReference>
<dbReference type="EMBL" id="JAVDUJ010000001">
    <property type="protein sequence ID" value="MDR6938626.1"/>
    <property type="molecule type" value="Genomic_DNA"/>
</dbReference>
<dbReference type="PROSITE" id="PS50943">
    <property type="entry name" value="HTH_CROC1"/>
    <property type="match status" value="1"/>
</dbReference>
<evidence type="ECO:0000313" key="2">
    <source>
        <dbReference type="EMBL" id="MDR6938626.1"/>
    </source>
</evidence>
<dbReference type="Gene3D" id="1.10.260.40">
    <property type="entry name" value="lambda repressor-like DNA-binding domains"/>
    <property type="match status" value="1"/>
</dbReference>
<evidence type="ECO:0000313" key="3">
    <source>
        <dbReference type="Proteomes" id="UP001266099"/>
    </source>
</evidence>
<keyword evidence="3" id="KW-1185">Reference proteome</keyword>
<dbReference type="Proteomes" id="UP001266099">
    <property type="component" value="Unassembled WGS sequence"/>
</dbReference>
<evidence type="ECO:0000259" key="1">
    <source>
        <dbReference type="PROSITE" id="PS50943"/>
    </source>
</evidence>
<dbReference type="InterPro" id="IPR010982">
    <property type="entry name" value="Lambda_DNA-bd_dom_sf"/>
</dbReference>
<organism evidence="2 3">
    <name type="scientific">Arcanobacterium hippocoleae</name>
    <dbReference type="NCBI Taxonomy" id="149017"/>
    <lineage>
        <taxon>Bacteria</taxon>
        <taxon>Bacillati</taxon>
        <taxon>Actinomycetota</taxon>
        <taxon>Actinomycetes</taxon>
        <taxon>Actinomycetales</taxon>
        <taxon>Actinomycetaceae</taxon>
        <taxon>Arcanobacterium</taxon>
    </lineage>
</organism>
<dbReference type="RefSeq" id="WP_309954604.1">
    <property type="nucleotide sequence ID" value="NZ_CP136414.1"/>
</dbReference>
<accession>A0ABU1T199</accession>
<comment type="caution">
    <text evidence="2">The sequence shown here is derived from an EMBL/GenBank/DDBJ whole genome shotgun (WGS) entry which is preliminary data.</text>
</comment>
<sequence>MYTDSAIEKLVAKSLAATIVKRRKELNLSQEKVAYGASLDRSHYQVIEAGIGNRKTLTPANPRLSTLLHLAIALDCSLLDLLKETSELFERYRKAAKSMQNQA</sequence>